<gene>
    <name evidence="12" type="ORF">HA520_10280</name>
</gene>
<dbReference type="SUPFAM" id="SSF52172">
    <property type="entry name" value="CheY-like"/>
    <property type="match status" value="1"/>
</dbReference>
<dbReference type="Pfam" id="PF00072">
    <property type="entry name" value="Response_reg"/>
    <property type="match status" value="1"/>
</dbReference>
<evidence type="ECO:0000259" key="11">
    <source>
        <dbReference type="PROSITE" id="PS51755"/>
    </source>
</evidence>
<name>A0AA43Z766_9GAMM</name>
<feature type="modified residue" description="4-aspartylphosphate" evidence="8">
    <location>
        <position position="57"/>
    </location>
</feature>
<dbReference type="GO" id="GO:0000156">
    <property type="term" value="F:phosphorelay response regulator activity"/>
    <property type="evidence" value="ECO:0007669"/>
    <property type="project" value="TreeGrafter"/>
</dbReference>
<feature type="domain" description="Response regulatory" evidence="10">
    <location>
        <begin position="8"/>
        <end position="121"/>
    </location>
</feature>
<organism evidence="12 13">
    <name type="scientific">Azotobacter chroococcum</name>
    <dbReference type="NCBI Taxonomy" id="353"/>
    <lineage>
        <taxon>Bacteria</taxon>
        <taxon>Pseudomonadati</taxon>
        <taxon>Pseudomonadota</taxon>
        <taxon>Gammaproteobacteria</taxon>
        <taxon>Pseudomonadales</taxon>
        <taxon>Pseudomonadaceae</taxon>
        <taxon>Azotobacter</taxon>
    </lineage>
</organism>
<dbReference type="GO" id="GO:0005829">
    <property type="term" value="C:cytosol"/>
    <property type="evidence" value="ECO:0007669"/>
    <property type="project" value="TreeGrafter"/>
</dbReference>
<evidence type="ECO:0000256" key="7">
    <source>
        <dbReference type="ARBA" id="ARBA00023163"/>
    </source>
</evidence>
<keyword evidence="4" id="KW-0902">Two-component regulatory system</keyword>
<evidence type="ECO:0000256" key="5">
    <source>
        <dbReference type="ARBA" id="ARBA00023015"/>
    </source>
</evidence>
<dbReference type="PANTHER" id="PTHR48111">
    <property type="entry name" value="REGULATOR OF RPOS"/>
    <property type="match status" value="1"/>
</dbReference>
<dbReference type="SMART" id="SM00448">
    <property type="entry name" value="REC"/>
    <property type="match status" value="1"/>
</dbReference>
<dbReference type="CDD" id="cd00383">
    <property type="entry name" value="trans_reg_C"/>
    <property type="match status" value="1"/>
</dbReference>
<sequence length="233" mass="26533">MTAFPNRQILAIEDDPLLGVHLKDHLVRLGFAVTLCGDGRDGLVLASEREFDLVLLDILLPGLDGLEVLACLRRRRHVPVILISALGDEQDRITGFSRGADDYLPKPFGMGELQVRIEAILRRVAYERGQPAPSSVFPLHFDEGRCDVRHDDAWAGLTPTEYRLLETFWRHPEEVLSKPFLYQQVLRRGYSRHDRSLDMHVSNIRRKLAAIDLHGVRLEALWGRGYLLKLQVA</sequence>
<dbReference type="InterPro" id="IPR001789">
    <property type="entry name" value="Sig_transdc_resp-reg_receiver"/>
</dbReference>
<dbReference type="GO" id="GO:0006355">
    <property type="term" value="P:regulation of DNA-templated transcription"/>
    <property type="evidence" value="ECO:0007669"/>
    <property type="project" value="InterPro"/>
</dbReference>
<evidence type="ECO:0000259" key="10">
    <source>
        <dbReference type="PROSITE" id="PS50110"/>
    </source>
</evidence>
<evidence type="ECO:0000256" key="1">
    <source>
        <dbReference type="ARBA" id="ARBA00004496"/>
    </source>
</evidence>
<dbReference type="Proteomes" id="UP000736384">
    <property type="component" value="Unassembled WGS sequence"/>
</dbReference>
<evidence type="ECO:0000313" key="13">
    <source>
        <dbReference type="Proteomes" id="UP000736384"/>
    </source>
</evidence>
<accession>A0AA43Z766</accession>
<dbReference type="SMART" id="SM00862">
    <property type="entry name" value="Trans_reg_C"/>
    <property type="match status" value="1"/>
</dbReference>
<dbReference type="Gene3D" id="6.10.250.690">
    <property type="match status" value="1"/>
</dbReference>
<keyword evidence="3 8" id="KW-0597">Phosphoprotein</keyword>
<protein>
    <submittedName>
        <fullName evidence="12">Response regulator transcription factor</fullName>
    </submittedName>
</protein>
<dbReference type="InterPro" id="IPR039420">
    <property type="entry name" value="WalR-like"/>
</dbReference>
<dbReference type="PROSITE" id="PS51755">
    <property type="entry name" value="OMPR_PHOB"/>
    <property type="match status" value="1"/>
</dbReference>
<evidence type="ECO:0000256" key="2">
    <source>
        <dbReference type="ARBA" id="ARBA00022490"/>
    </source>
</evidence>
<comment type="caution">
    <text evidence="12">The sequence shown here is derived from an EMBL/GenBank/DDBJ whole genome shotgun (WGS) entry which is preliminary data.</text>
</comment>
<feature type="DNA-binding region" description="OmpR/PhoB-type" evidence="9">
    <location>
        <begin position="130"/>
        <end position="230"/>
    </location>
</feature>
<dbReference type="GO" id="GO:0000976">
    <property type="term" value="F:transcription cis-regulatory region binding"/>
    <property type="evidence" value="ECO:0007669"/>
    <property type="project" value="TreeGrafter"/>
</dbReference>
<comment type="subcellular location">
    <subcellularLocation>
        <location evidence="1">Cytoplasm</location>
    </subcellularLocation>
</comment>
<keyword evidence="5" id="KW-0805">Transcription regulation</keyword>
<dbReference type="EMBL" id="JAAPAP010000006">
    <property type="protein sequence ID" value="NHN77667.1"/>
    <property type="molecule type" value="Genomic_DNA"/>
</dbReference>
<proteinExistence type="predicted"/>
<dbReference type="Gene3D" id="3.40.50.2300">
    <property type="match status" value="1"/>
</dbReference>
<evidence type="ECO:0000256" key="6">
    <source>
        <dbReference type="ARBA" id="ARBA00023125"/>
    </source>
</evidence>
<dbReference type="Pfam" id="PF00486">
    <property type="entry name" value="Trans_reg_C"/>
    <property type="match status" value="1"/>
</dbReference>
<dbReference type="InterPro" id="IPR036388">
    <property type="entry name" value="WH-like_DNA-bd_sf"/>
</dbReference>
<evidence type="ECO:0000256" key="4">
    <source>
        <dbReference type="ARBA" id="ARBA00023012"/>
    </source>
</evidence>
<evidence type="ECO:0000256" key="8">
    <source>
        <dbReference type="PROSITE-ProRule" id="PRU00169"/>
    </source>
</evidence>
<dbReference type="PANTHER" id="PTHR48111:SF39">
    <property type="entry name" value="TRANSCRIPTIONAL REGULATORY PROTEIN CPXR"/>
    <property type="match status" value="1"/>
</dbReference>
<dbReference type="GO" id="GO:0032993">
    <property type="term" value="C:protein-DNA complex"/>
    <property type="evidence" value="ECO:0007669"/>
    <property type="project" value="TreeGrafter"/>
</dbReference>
<dbReference type="AlphaFoldDB" id="A0AA43Z766"/>
<feature type="domain" description="OmpR/PhoB-type" evidence="11">
    <location>
        <begin position="130"/>
        <end position="230"/>
    </location>
</feature>
<keyword evidence="7" id="KW-0804">Transcription</keyword>
<keyword evidence="6 9" id="KW-0238">DNA-binding</keyword>
<evidence type="ECO:0000256" key="9">
    <source>
        <dbReference type="PROSITE-ProRule" id="PRU01091"/>
    </source>
</evidence>
<dbReference type="PROSITE" id="PS50110">
    <property type="entry name" value="RESPONSE_REGULATORY"/>
    <property type="match status" value="1"/>
</dbReference>
<reference evidence="12" key="1">
    <citation type="submission" date="2020-03" db="EMBL/GenBank/DDBJ databases">
        <title>Genome assembly of Azotobacter chroococcum W5.</title>
        <authorList>
            <person name="Kannepalli A."/>
        </authorList>
    </citation>
    <scope>NUCLEOTIDE SEQUENCE</scope>
    <source>
        <strain evidence="12">W5</strain>
    </source>
</reference>
<evidence type="ECO:0000256" key="3">
    <source>
        <dbReference type="ARBA" id="ARBA00022553"/>
    </source>
</evidence>
<keyword evidence="2" id="KW-0963">Cytoplasm</keyword>
<evidence type="ECO:0000313" key="12">
    <source>
        <dbReference type="EMBL" id="NHN77667.1"/>
    </source>
</evidence>
<dbReference type="InterPro" id="IPR001867">
    <property type="entry name" value="OmpR/PhoB-type_DNA-bd"/>
</dbReference>
<dbReference type="InterPro" id="IPR011006">
    <property type="entry name" value="CheY-like_superfamily"/>
</dbReference>
<dbReference type="RefSeq" id="WP_165892561.1">
    <property type="nucleotide sequence ID" value="NZ_JAAPAP010000006.1"/>
</dbReference>
<dbReference type="Gene3D" id="1.10.10.10">
    <property type="entry name" value="Winged helix-like DNA-binding domain superfamily/Winged helix DNA-binding domain"/>
    <property type="match status" value="1"/>
</dbReference>